<proteinExistence type="inferred from homology"/>
<dbReference type="NCBIfam" id="TIGR01730">
    <property type="entry name" value="RND_mfp"/>
    <property type="match status" value="1"/>
</dbReference>
<feature type="domain" description="Multidrug resistance protein MdtA-like C-terminal permuted SH3" evidence="4">
    <location>
        <begin position="306"/>
        <end position="360"/>
    </location>
</feature>
<dbReference type="InterPro" id="IPR058627">
    <property type="entry name" value="MdtA-like_C"/>
</dbReference>
<dbReference type="RefSeq" id="WP_209844783.1">
    <property type="nucleotide sequence ID" value="NZ_CBCRVE010000001.1"/>
</dbReference>
<feature type="domain" description="CzcB-like barrel-sandwich hybrid" evidence="5">
    <location>
        <begin position="95"/>
        <end position="209"/>
    </location>
</feature>
<evidence type="ECO:0000256" key="3">
    <source>
        <dbReference type="SAM" id="MobiDB-lite"/>
    </source>
</evidence>
<evidence type="ECO:0000313" key="6">
    <source>
        <dbReference type="EMBL" id="MBP1935485.1"/>
    </source>
</evidence>
<evidence type="ECO:0000313" key="7">
    <source>
        <dbReference type="Proteomes" id="UP001519273"/>
    </source>
</evidence>
<dbReference type="SUPFAM" id="SSF111369">
    <property type="entry name" value="HlyD-like secretion proteins"/>
    <property type="match status" value="1"/>
</dbReference>
<dbReference type="Gene3D" id="2.40.30.170">
    <property type="match status" value="1"/>
</dbReference>
<gene>
    <name evidence="6" type="ORF">J2Z20_000346</name>
</gene>
<dbReference type="Proteomes" id="UP001519273">
    <property type="component" value="Unassembled WGS sequence"/>
</dbReference>
<dbReference type="Pfam" id="PF25973">
    <property type="entry name" value="BSH_CzcB"/>
    <property type="match status" value="1"/>
</dbReference>
<dbReference type="PANTHER" id="PTHR30469:SF33">
    <property type="entry name" value="SLR1207 PROTEIN"/>
    <property type="match status" value="1"/>
</dbReference>
<keyword evidence="2" id="KW-0175">Coiled coil</keyword>
<keyword evidence="7" id="KW-1185">Reference proteome</keyword>
<evidence type="ECO:0000256" key="2">
    <source>
        <dbReference type="SAM" id="Coils"/>
    </source>
</evidence>
<protein>
    <submittedName>
        <fullName evidence="6">Macrolide-specific efflux system membrane fusion protein</fullName>
    </submittedName>
</protein>
<dbReference type="Pfam" id="PF25967">
    <property type="entry name" value="RND-MFP_C"/>
    <property type="match status" value="1"/>
</dbReference>
<feature type="coiled-coil region" evidence="2">
    <location>
        <begin position="110"/>
        <end position="180"/>
    </location>
</feature>
<evidence type="ECO:0000259" key="4">
    <source>
        <dbReference type="Pfam" id="PF25967"/>
    </source>
</evidence>
<dbReference type="Gene3D" id="2.40.420.20">
    <property type="match status" value="1"/>
</dbReference>
<organism evidence="6 7">
    <name type="scientific">Paenibacillus sediminis</name>
    <dbReference type="NCBI Taxonomy" id="664909"/>
    <lineage>
        <taxon>Bacteria</taxon>
        <taxon>Bacillati</taxon>
        <taxon>Bacillota</taxon>
        <taxon>Bacilli</taxon>
        <taxon>Bacillales</taxon>
        <taxon>Paenibacillaceae</taxon>
        <taxon>Paenibacillus</taxon>
    </lineage>
</organism>
<sequence length="362" mass="40046">MSTKWWTANLFRKETRARKICLLILCSSLLLTAGCSLLPKENEEEVLPEITAPTISKKPEYEVRKETLETKVSGIGKLMSEREEVLFFTADSLHVQELYVKNGDKVKKGALIAKLDVEDLEKQLRQKKLEMRKLEVQMKETLRTKEDMDPVEYEGAVISFEESRQALTDLENEIAKATLTAPFDGTVVSVNVKKGDQVKAYDPIATVADTTHLLVAASFDKEDLQKVAVGMKADVTIQTVGDFTGKVKVIPTIQDDSNNSDGGGGNQRPNDDSIDKYLIVELDKKPSGLNRGNPLSVSIVTQRKENAILIPLSALRTIGSRTYVQVVDENGKREVDVEVGQQTSTDVEIVKGLTPGQKVVGR</sequence>
<comment type="similarity">
    <text evidence="1">Belongs to the membrane fusion protein (MFP) (TC 8.A.1) family.</text>
</comment>
<dbReference type="PROSITE" id="PS51257">
    <property type="entry name" value="PROKAR_LIPOPROTEIN"/>
    <property type="match status" value="1"/>
</dbReference>
<feature type="region of interest" description="Disordered" evidence="3">
    <location>
        <begin position="252"/>
        <end position="272"/>
    </location>
</feature>
<evidence type="ECO:0000259" key="5">
    <source>
        <dbReference type="Pfam" id="PF25973"/>
    </source>
</evidence>
<dbReference type="Gene3D" id="2.40.50.100">
    <property type="match status" value="2"/>
</dbReference>
<dbReference type="InterPro" id="IPR006143">
    <property type="entry name" value="RND_pump_MFP"/>
</dbReference>
<name>A0ABS4H027_9BACL</name>
<comment type="caution">
    <text evidence="6">The sequence shown here is derived from an EMBL/GenBank/DDBJ whole genome shotgun (WGS) entry which is preliminary data.</text>
</comment>
<evidence type="ECO:0000256" key="1">
    <source>
        <dbReference type="ARBA" id="ARBA00009477"/>
    </source>
</evidence>
<reference evidence="6 7" key="1">
    <citation type="submission" date="2021-03" db="EMBL/GenBank/DDBJ databases">
        <title>Genomic Encyclopedia of Type Strains, Phase IV (KMG-IV): sequencing the most valuable type-strain genomes for metagenomic binning, comparative biology and taxonomic classification.</title>
        <authorList>
            <person name="Goeker M."/>
        </authorList>
    </citation>
    <scope>NUCLEOTIDE SEQUENCE [LARGE SCALE GENOMIC DNA]</scope>
    <source>
        <strain evidence="6 7">DSM 23491</strain>
    </source>
</reference>
<dbReference type="EMBL" id="JAGGKP010000001">
    <property type="protein sequence ID" value="MBP1935485.1"/>
    <property type="molecule type" value="Genomic_DNA"/>
</dbReference>
<accession>A0ABS4H027</accession>
<dbReference type="InterPro" id="IPR058647">
    <property type="entry name" value="BSH_CzcB-like"/>
</dbReference>
<dbReference type="PANTHER" id="PTHR30469">
    <property type="entry name" value="MULTIDRUG RESISTANCE PROTEIN MDTA"/>
    <property type="match status" value="1"/>
</dbReference>